<protein>
    <submittedName>
        <fullName evidence="1">Uncharacterized protein</fullName>
    </submittedName>
</protein>
<evidence type="ECO:0000313" key="1">
    <source>
        <dbReference type="EMBL" id="ACG23968.1"/>
    </source>
</evidence>
<organism evidence="1">
    <name type="scientific">Zea mays</name>
    <name type="common">Maize</name>
    <dbReference type="NCBI Taxonomy" id="4577"/>
    <lineage>
        <taxon>Eukaryota</taxon>
        <taxon>Viridiplantae</taxon>
        <taxon>Streptophyta</taxon>
        <taxon>Embryophyta</taxon>
        <taxon>Tracheophyta</taxon>
        <taxon>Spermatophyta</taxon>
        <taxon>Magnoliopsida</taxon>
        <taxon>Liliopsida</taxon>
        <taxon>Poales</taxon>
        <taxon>Poaceae</taxon>
        <taxon>PACMAD clade</taxon>
        <taxon>Panicoideae</taxon>
        <taxon>Andropogonodae</taxon>
        <taxon>Andropogoneae</taxon>
        <taxon>Tripsacinae</taxon>
        <taxon>Zea</taxon>
    </lineage>
</organism>
<dbReference type="AlphaFoldDB" id="B6SGI5"/>
<dbReference type="EMBL" id="EU951850">
    <property type="protein sequence ID" value="ACG23968.1"/>
    <property type="molecule type" value="mRNA"/>
</dbReference>
<accession>B6SGI5</accession>
<name>B6SGI5_MAIZE</name>
<sequence>MEPAPLPSVFFHPQQQEWPHAWRPSSPWLDARSTFFLPLSSPHLRLASQPPGSPPSFVSASSCPTVDVVRFLDAPAVHARLAVHQCAVVWLGCPAQPTQRGGRRSSPGAAAWSACLHGAQPARPAACSQPSVAAGVARLRGPGSASSRARLAIRRRRKIAICFRTSRNRRSGVGDQVIWFFEFYEIEDPEHLFGEGCPHCNHCSGEDEAVEGDFQEFQDIDEFED</sequence>
<reference evidence="1" key="1">
    <citation type="journal article" date="2009" name="Plant Mol. Biol.">
        <title>Insights into corn genes derived from large-scale cDNA sequencing.</title>
        <authorList>
            <person name="Alexandrov N.N."/>
            <person name="Brover V.V."/>
            <person name="Freidin S."/>
            <person name="Troukhan M.E."/>
            <person name="Tatarinova T.V."/>
            <person name="Zhang H."/>
            <person name="Swaller T.J."/>
            <person name="Lu Y.P."/>
            <person name="Bouck J."/>
            <person name="Flavell R.B."/>
            <person name="Feldmann K.A."/>
        </authorList>
    </citation>
    <scope>NUCLEOTIDE SEQUENCE</scope>
</reference>
<proteinExistence type="evidence at transcript level"/>